<reference evidence="4 5" key="1">
    <citation type="submission" date="2019-09" db="EMBL/GenBank/DDBJ databases">
        <title>The hologenome of the rock-dwelling lichen Lasallia pustulata.</title>
        <authorList>
            <person name="Greshake Tzovaras B."/>
            <person name="Segers F."/>
            <person name="Bicker A."/>
            <person name="Dal Grande F."/>
            <person name="Otte J."/>
            <person name="Hankeln T."/>
            <person name="Schmitt I."/>
            <person name="Ebersberger I."/>
        </authorList>
    </citation>
    <scope>NUCLEOTIDE SEQUENCE [LARGE SCALE GENOMIC DNA]</scope>
    <source>
        <strain evidence="4">A1-1</strain>
    </source>
</reference>
<dbReference type="Proteomes" id="UP000324767">
    <property type="component" value="Unassembled WGS sequence"/>
</dbReference>
<dbReference type="InterPro" id="IPR001296">
    <property type="entry name" value="Glyco_trans_1"/>
</dbReference>
<dbReference type="OrthoDB" id="512920at2759"/>
<comment type="caution">
    <text evidence="4">The sequence shown here is derived from an EMBL/GenBank/DDBJ whole genome shotgun (WGS) entry which is preliminary data.</text>
</comment>
<evidence type="ECO:0000256" key="2">
    <source>
        <dbReference type="SAM" id="MobiDB-lite"/>
    </source>
</evidence>
<dbReference type="PANTHER" id="PTHR12526:SF630">
    <property type="entry name" value="GLYCOSYLTRANSFERASE"/>
    <property type="match status" value="1"/>
</dbReference>
<dbReference type="SUPFAM" id="SSF53448">
    <property type="entry name" value="Nucleotide-diphospho-sugar transferases"/>
    <property type="match status" value="1"/>
</dbReference>
<accession>A0A5M8PDV5</accession>
<feature type="domain" description="Glycosyl transferase family 1" evidence="3">
    <location>
        <begin position="382"/>
        <end position="449"/>
    </location>
</feature>
<keyword evidence="1" id="KW-0808">Transferase</keyword>
<dbReference type="GO" id="GO:0016757">
    <property type="term" value="F:glycosyltransferase activity"/>
    <property type="evidence" value="ECO:0007669"/>
    <property type="project" value="UniProtKB-KW"/>
</dbReference>
<name>A0A5M8PDV5_9LECA</name>
<dbReference type="Pfam" id="PF00534">
    <property type="entry name" value="Glycos_transf_1"/>
    <property type="match status" value="1"/>
</dbReference>
<evidence type="ECO:0000313" key="4">
    <source>
        <dbReference type="EMBL" id="KAA6407108.1"/>
    </source>
</evidence>
<evidence type="ECO:0000313" key="5">
    <source>
        <dbReference type="Proteomes" id="UP000324767"/>
    </source>
</evidence>
<dbReference type="AlphaFoldDB" id="A0A5M8PDV5"/>
<dbReference type="SUPFAM" id="SSF53756">
    <property type="entry name" value="UDP-Glycosyltransferase/glycogen phosphorylase"/>
    <property type="match status" value="1"/>
</dbReference>
<evidence type="ECO:0000256" key="1">
    <source>
        <dbReference type="ARBA" id="ARBA00022676"/>
    </source>
</evidence>
<dbReference type="InterPro" id="IPR029044">
    <property type="entry name" value="Nucleotide-diphossugar_trans"/>
</dbReference>
<keyword evidence="1" id="KW-0328">Glycosyltransferase</keyword>
<dbReference type="EMBL" id="VXIT01000020">
    <property type="protein sequence ID" value="KAA6407108.1"/>
    <property type="molecule type" value="Genomic_DNA"/>
</dbReference>
<dbReference type="PANTHER" id="PTHR12526">
    <property type="entry name" value="GLYCOSYLTRANSFERASE"/>
    <property type="match status" value="1"/>
</dbReference>
<proteinExistence type="predicted"/>
<evidence type="ECO:0000259" key="3">
    <source>
        <dbReference type="Pfam" id="PF00534"/>
    </source>
</evidence>
<organism evidence="4 5">
    <name type="scientific">Lasallia pustulata</name>
    <dbReference type="NCBI Taxonomy" id="136370"/>
    <lineage>
        <taxon>Eukaryota</taxon>
        <taxon>Fungi</taxon>
        <taxon>Dikarya</taxon>
        <taxon>Ascomycota</taxon>
        <taxon>Pezizomycotina</taxon>
        <taxon>Lecanoromycetes</taxon>
        <taxon>OSLEUM clade</taxon>
        <taxon>Umbilicariomycetidae</taxon>
        <taxon>Umbilicariales</taxon>
        <taxon>Umbilicariaceae</taxon>
        <taxon>Lasallia</taxon>
    </lineage>
</organism>
<feature type="region of interest" description="Disordered" evidence="2">
    <location>
        <begin position="220"/>
        <end position="243"/>
    </location>
</feature>
<dbReference type="Gene3D" id="3.40.50.2000">
    <property type="entry name" value="Glycogen Phosphorylase B"/>
    <property type="match status" value="1"/>
</dbReference>
<sequence>MLDRQRLLDLGGYREELIHQGEEMEIAVRAFQRGLACRRFPGLVIVHMATSVGRSFDRMDYYGSRNTLLWNDWYLPPVQKTVKQGRALAMRLYSFAATRRFGHVRGSVAGLMAIRRYKRYRLDDALELTLQHNYADQARPVVLPKAVVTHAGRRDAYQLALALDEGALLESLITDFYWNPAVYSALKTVLPQRGIPERICAGLNPRASGLHREPCWPMSARRSAATKTRTGPKTPRSDGGPAAGDCDRVRAVFVQLLASSAFRPATPSLTSGFCSSFTRIRCRSGRFGRRNGATPAARASLSMESEISMPPEAFESLAQEAELATAGPPPAATRPKPCPITAFQPIRSMWFPTAWTCKAFRRARSRLQRRAVYDCLGLPLPELVRDIQRSDVFVLPSLTEGFAQVILEAMACGVPVITTANTCAPDILTEGVHGFILPIRDAHAIEEKLVWGGTPETPGRDGPAGGAAGRIFTLPRFRAECAARIRP</sequence>
<protein>
    <recommendedName>
        <fullName evidence="3">Glycosyl transferase family 1 domain-containing protein</fullName>
    </recommendedName>
</protein>
<gene>
    <name evidence="4" type="ORF">FRX48_09174</name>
</gene>